<accession>J4X0M9</accession>
<protein>
    <submittedName>
        <fullName evidence="1">Uncharacterized protein</fullName>
    </submittedName>
</protein>
<sequence length="90" mass="10294">MDYSPKNNSDHFIQTHAISIPVQYGELDEKDEAKRSETSLYKFRKSMGDQRGWGVPTHLIVEKEGNIMGVVLGEIIKDEIKPYLNTKLTI</sequence>
<name>J4X0M9_9GAMM</name>
<reference evidence="1 2" key="1">
    <citation type="journal article" date="2012" name="ISME J.">
        <title>Genomic insights to SAR86, an abundant and uncultivated marine bacterial lineage.</title>
        <authorList>
            <person name="Dupont C.L."/>
            <person name="Rusch D.B."/>
            <person name="Yooseph S."/>
            <person name="Lombardo M.J."/>
            <person name="Richter R.A."/>
            <person name="Valas R."/>
            <person name="Novotny M."/>
            <person name="Yee-Greenbaum J."/>
            <person name="Selengut J.D."/>
            <person name="Haft D.H."/>
            <person name="Halpern A.L."/>
            <person name="Lasken R.S."/>
            <person name="Nealson K."/>
            <person name="Friedman R."/>
            <person name="Venter J.C."/>
        </authorList>
    </citation>
    <scope>NUCLEOTIDE SEQUENCE [LARGE SCALE GENOMIC DNA]</scope>
</reference>
<dbReference type="HOGENOM" id="CLU_2439066_0_0_6"/>
<dbReference type="EMBL" id="JH611177">
    <property type="protein sequence ID" value="EJP73205.1"/>
    <property type="molecule type" value="Genomic_DNA"/>
</dbReference>
<gene>
    <name evidence="1" type="ORF">NT02SARS_1920</name>
</gene>
<organism evidence="1 2">
    <name type="scientific">SAR86 cluster bacterium SAR86B</name>
    <dbReference type="NCBI Taxonomy" id="1123867"/>
    <lineage>
        <taxon>Bacteria</taxon>
        <taxon>Pseudomonadati</taxon>
        <taxon>Pseudomonadota</taxon>
        <taxon>Gammaproteobacteria</taxon>
        <taxon>SAR86 cluster</taxon>
    </lineage>
</organism>
<proteinExistence type="predicted"/>
<dbReference type="AlphaFoldDB" id="J4X0M9"/>
<evidence type="ECO:0000313" key="1">
    <source>
        <dbReference type="EMBL" id="EJP73205.1"/>
    </source>
</evidence>
<evidence type="ECO:0000313" key="2">
    <source>
        <dbReference type="Proteomes" id="UP000010116"/>
    </source>
</evidence>
<dbReference type="Proteomes" id="UP000010116">
    <property type="component" value="Unassembled WGS sequence"/>
</dbReference>